<dbReference type="InterPro" id="IPR018223">
    <property type="entry name" value="Arginosuc_synth_CS"/>
</dbReference>
<keyword evidence="5 9" id="KW-0436">Ligase</keyword>
<feature type="binding site" evidence="9">
    <location>
        <position position="114"/>
    </location>
    <ligand>
        <name>ATP</name>
        <dbReference type="ChEBI" id="CHEBI:30616"/>
    </ligand>
</feature>
<dbReference type="InterPro" id="IPR048267">
    <property type="entry name" value="Arginosuc_syn_N"/>
</dbReference>
<dbReference type="InterPro" id="IPR023434">
    <property type="entry name" value="Arginosuc_synth_type_1_subfam"/>
</dbReference>
<keyword evidence="7 9" id="KW-0547">Nucleotide-binding</keyword>
<comment type="subcellular location">
    <subcellularLocation>
        <location evidence="9">Cytoplasm</location>
    </subcellularLocation>
</comment>
<feature type="binding site" evidence="9">
    <location>
        <position position="120"/>
    </location>
    <ligand>
        <name>L-aspartate</name>
        <dbReference type="ChEBI" id="CHEBI:29991"/>
    </ligand>
</feature>
<dbReference type="FunFam" id="3.90.1260.10:FF:000007">
    <property type="entry name" value="Argininosuccinate synthase"/>
    <property type="match status" value="1"/>
</dbReference>
<evidence type="ECO:0000256" key="3">
    <source>
        <dbReference type="ARBA" id="ARBA00012286"/>
    </source>
</evidence>
<dbReference type="GO" id="GO:0000053">
    <property type="term" value="P:argininosuccinate metabolic process"/>
    <property type="evidence" value="ECO:0007669"/>
    <property type="project" value="TreeGrafter"/>
</dbReference>
<evidence type="ECO:0000256" key="9">
    <source>
        <dbReference type="HAMAP-Rule" id="MF_00005"/>
    </source>
</evidence>
<evidence type="ECO:0000256" key="8">
    <source>
        <dbReference type="ARBA" id="ARBA00022840"/>
    </source>
</evidence>
<dbReference type="InterPro" id="IPR024074">
    <property type="entry name" value="AS_cat/multimer_dom_body"/>
</dbReference>
<name>A0A2T2WKJ9_9FIRM</name>
<feature type="binding site" evidence="9">
    <location>
        <position position="258"/>
    </location>
    <ligand>
        <name>L-citrulline</name>
        <dbReference type="ChEBI" id="CHEBI:57743"/>
    </ligand>
</feature>
<dbReference type="NCBIfam" id="TIGR00032">
    <property type="entry name" value="argG"/>
    <property type="match status" value="1"/>
</dbReference>
<comment type="similarity">
    <text evidence="9">Belongs to the argininosuccinate synthase family. Type 1 subfamily.</text>
</comment>
<dbReference type="InterPro" id="IPR014729">
    <property type="entry name" value="Rossmann-like_a/b/a_fold"/>
</dbReference>
<comment type="pathway">
    <text evidence="1 9">Amino-acid biosynthesis; L-arginine biosynthesis; L-arginine from L-ornithine and carbamoyl phosphate: step 2/3.</text>
</comment>
<dbReference type="GO" id="GO:0005737">
    <property type="term" value="C:cytoplasm"/>
    <property type="evidence" value="ECO:0007669"/>
    <property type="project" value="UniProtKB-SubCell"/>
</dbReference>
<organism evidence="12 13">
    <name type="scientific">Sulfobacillus acidophilus</name>
    <dbReference type="NCBI Taxonomy" id="53633"/>
    <lineage>
        <taxon>Bacteria</taxon>
        <taxon>Bacillati</taxon>
        <taxon>Bacillota</taxon>
        <taxon>Clostridia</taxon>
        <taxon>Eubacteriales</taxon>
        <taxon>Clostridiales Family XVII. Incertae Sedis</taxon>
        <taxon>Sulfobacillus</taxon>
    </lineage>
</organism>
<dbReference type="PANTHER" id="PTHR11587:SF2">
    <property type="entry name" value="ARGININOSUCCINATE SYNTHASE"/>
    <property type="match status" value="1"/>
</dbReference>
<dbReference type="SUPFAM" id="SSF52402">
    <property type="entry name" value="Adenine nucleotide alpha hydrolases-like"/>
    <property type="match status" value="1"/>
</dbReference>
<dbReference type="UniPathway" id="UPA00068">
    <property type="reaction ID" value="UER00113"/>
</dbReference>
<feature type="binding site" evidence="9">
    <location>
        <position position="270"/>
    </location>
    <ligand>
        <name>L-citrulline</name>
        <dbReference type="ChEBI" id="CHEBI:57743"/>
    </ligand>
</feature>
<keyword evidence="6 9" id="KW-0028">Amino-acid biosynthesis</keyword>
<feature type="binding site" evidence="9">
    <location>
        <position position="124"/>
    </location>
    <ligand>
        <name>L-citrulline</name>
        <dbReference type="ChEBI" id="CHEBI:57743"/>
    </ligand>
</feature>
<dbReference type="Pfam" id="PF00764">
    <property type="entry name" value="Arginosuc_synth"/>
    <property type="match status" value="1"/>
</dbReference>
<comment type="caution">
    <text evidence="12">The sequence shown here is derived from an EMBL/GenBank/DDBJ whole genome shotgun (WGS) entry which is preliminary data.</text>
</comment>
<keyword evidence="4 9" id="KW-0055">Arginine biosynthesis</keyword>
<feature type="binding site" evidence="9">
    <location>
        <position position="173"/>
    </location>
    <ligand>
        <name>L-citrulline</name>
        <dbReference type="ChEBI" id="CHEBI:57743"/>
    </ligand>
</feature>
<dbReference type="EMBL" id="PXYV01000012">
    <property type="protein sequence ID" value="PSR22763.1"/>
    <property type="molecule type" value="Genomic_DNA"/>
</dbReference>
<dbReference type="Pfam" id="PF20979">
    <property type="entry name" value="Arginosuc_syn_C"/>
    <property type="match status" value="1"/>
</dbReference>
<feature type="binding site" evidence="9">
    <location>
        <begin position="6"/>
        <end position="14"/>
    </location>
    <ligand>
        <name>ATP</name>
        <dbReference type="ChEBI" id="CHEBI:30616"/>
    </ligand>
</feature>
<dbReference type="PROSITE" id="PS00565">
    <property type="entry name" value="ARGININOSUCCIN_SYN_2"/>
    <property type="match status" value="1"/>
</dbReference>
<keyword evidence="9" id="KW-0963">Cytoplasm</keyword>
<dbReference type="SUPFAM" id="SSF69864">
    <property type="entry name" value="Argininosuccinate synthetase, C-terminal domain"/>
    <property type="match status" value="1"/>
</dbReference>
<dbReference type="FunFam" id="3.40.50.620:FF:000019">
    <property type="entry name" value="Argininosuccinate synthase"/>
    <property type="match status" value="1"/>
</dbReference>
<reference evidence="12 13" key="1">
    <citation type="journal article" date="2014" name="BMC Genomics">
        <title>Comparison of environmental and isolate Sulfobacillus genomes reveals diverse carbon, sulfur, nitrogen, and hydrogen metabolisms.</title>
        <authorList>
            <person name="Justice N.B."/>
            <person name="Norman A."/>
            <person name="Brown C.T."/>
            <person name="Singh A."/>
            <person name="Thomas B.C."/>
            <person name="Banfield J.F."/>
        </authorList>
    </citation>
    <scope>NUCLEOTIDE SEQUENCE [LARGE SCALE GENOMIC DNA]</scope>
    <source>
        <strain evidence="12">AMDSBA3</strain>
    </source>
</reference>
<evidence type="ECO:0000313" key="13">
    <source>
        <dbReference type="Proteomes" id="UP000241848"/>
    </source>
</evidence>
<proteinExistence type="inferred from homology"/>
<sequence>MRIALAYSGGLDTSVIIPWLKEHYDAEVVAVTANVGQHEDFPRLRKKALDSGAEDIWIPDCRQEFIEQYAWPMVAAHARYEGQYLLGTAIARPLIAKKLVEGAAKFGADAVAHGATGKGNDQVRFEVGVMALNPKLTIIAPWRLWDLKGRADEMQYAAEHGVPVDSTPSSPYSRDENLWHVSHEGGVIEDPAAPVPADVYTWTVAPEDAPDTAETVRITFAAGVPVALNGQSVDAITLIESLNQAGARHGVGRITMVENRLVGIKSRGVYETPGGTILYAAHQALTTLVWDRDLAFYMNDLGTRLARLVYDGLWFSPLRETLLAGVARANERVSGVVTVRLFKGQAVAEAVEQAPYSLYSQELATFESSQFSHQDAAGFIRLWGLSSQVNGIVSRERVAP</sequence>
<dbReference type="InterPro" id="IPR048268">
    <property type="entry name" value="Arginosuc_syn_C"/>
</dbReference>
<dbReference type="Gene3D" id="3.40.50.620">
    <property type="entry name" value="HUPs"/>
    <property type="match status" value="1"/>
</dbReference>
<evidence type="ECO:0000259" key="10">
    <source>
        <dbReference type="Pfam" id="PF00764"/>
    </source>
</evidence>
<dbReference type="Proteomes" id="UP000241848">
    <property type="component" value="Unassembled WGS sequence"/>
</dbReference>
<feature type="binding site" evidence="9">
    <location>
        <position position="120"/>
    </location>
    <ligand>
        <name>L-citrulline</name>
        <dbReference type="ChEBI" id="CHEBI:57743"/>
    </ligand>
</feature>
<gene>
    <name evidence="9" type="primary">argG</name>
    <name evidence="12" type="ORF">C7B45_05365</name>
</gene>
<dbReference type="Gene3D" id="1.20.5.470">
    <property type="entry name" value="Single helix bin"/>
    <property type="match status" value="1"/>
</dbReference>
<protein>
    <recommendedName>
        <fullName evidence="3 9">Argininosuccinate synthase</fullName>
        <ecNumber evidence="3 9">6.3.4.5</ecNumber>
    </recommendedName>
    <alternativeName>
        <fullName evidence="9">Citrulline--aspartate ligase</fullName>
    </alternativeName>
</protein>
<accession>A0A2T2WKJ9</accession>
<dbReference type="CDD" id="cd01999">
    <property type="entry name" value="ASS"/>
    <property type="match status" value="1"/>
</dbReference>
<feature type="binding site" evidence="9">
    <location>
        <position position="33"/>
    </location>
    <ligand>
        <name>ATP</name>
        <dbReference type="ChEBI" id="CHEBI:30616"/>
    </ligand>
</feature>
<dbReference type="GO" id="GO:0000050">
    <property type="term" value="P:urea cycle"/>
    <property type="evidence" value="ECO:0007669"/>
    <property type="project" value="TreeGrafter"/>
</dbReference>
<feature type="binding site" evidence="9">
    <location>
        <position position="116"/>
    </location>
    <ligand>
        <name>L-aspartate</name>
        <dbReference type="ChEBI" id="CHEBI:29991"/>
    </ligand>
</feature>
<evidence type="ECO:0000256" key="2">
    <source>
        <dbReference type="ARBA" id="ARBA00011881"/>
    </source>
</evidence>
<evidence type="ECO:0000256" key="5">
    <source>
        <dbReference type="ARBA" id="ARBA00022598"/>
    </source>
</evidence>
<keyword evidence="8 9" id="KW-0067">ATP-binding</keyword>
<dbReference type="HAMAP" id="MF_00005">
    <property type="entry name" value="Arg_succ_synth_type1"/>
    <property type="match status" value="1"/>
</dbReference>
<dbReference type="EC" id="6.3.4.5" evidence="3 9"/>
<evidence type="ECO:0000256" key="7">
    <source>
        <dbReference type="ARBA" id="ARBA00022741"/>
    </source>
</evidence>
<evidence type="ECO:0000313" key="12">
    <source>
        <dbReference type="EMBL" id="PSR22763.1"/>
    </source>
</evidence>
<dbReference type="NCBIfam" id="NF001770">
    <property type="entry name" value="PRK00509.1"/>
    <property type="match status" value="1"/>
</dbReference>
<feature type="binding site" evidence="9">
    <location>
        <position position="182"/>
    </location>
    <ligand>
        <name>L-citrulline</name>
        <dbReference type="ChEBI" id="CHEBI:57743"/>
    </ligand>
</feature>
<comment type="catalytic activity">
    <reaction evidence="9">
        <text>L-citrulline + L-aspartate + ATP = 2-(N(omega)-L-arginino)succinate + AMP + diphosphate + H(+)</text>
        <dbReference type="Rhea" id="RHEA:10932"/>
        <dbReference type="ChEBI" id="CHEBI:15378"/>
        <dbReference type="ChEBI" id="CHEBI:29991"/>
        <dbReference type="ChEBI" id="CHEBI:30616"/>
        <dbReference type="ChEBI" id="CHEBI:33019"/>
        <dbReference type="ChEBI" id="CHEBI:57472"/>
        <dbReference type="ChEBI" id="CHEBI:57743"/>
        <dbReference type="ChEBI" id="CHEBI:456215"/>
        <dbReference type="EC" id="6.3.4.5"/>
    </reaction>
</comment>
<feature type="binding site" evidence="9">
    <location>
        <position position="84"/>
    </location>
    <ligand>
        <name>L-citrulline</name>
        <dbReference type="ChEBI" id="CHEBI:57743"/>
    </ligand>
</feature>
<feature type="domain" description="Arginosuccinate synthase-like N-terminal" evidence="10">
    <location>
        <begin position="2"/>
        <end position="163"/>
    </location>
</feature>
<dbReference type="PANTHER" id="PTHR11587">
    <property type="entry name" value="ARGININOSUCCINATE SYNTHASE"/>
    <property type="match status" value="1"/>
</dbReference>
<comment type="caution">
    <text evidence="9">Lacks conserved residue(s) required for the propagation of feature annotation.</text>
</comment>
<evidence type="ECO:0000256" key="1">
    <source>
        <dbReference type="ARBA" id="ARBA00004967"/>
    </source>
</evidence>
<dbReference type="AlphaFoldDB" id="A0A2T2WKJ9"/>
<evidence type="ECO:0000256" key="4">
    <source>
        <dbReference type="ARBA" id="ARBA00022571"/>
    </source>
</evidence>
<feature type="domain" description="Arginosuccinate synthase C-terminal" evidence="11">
    <location>
        <begin position="172"/>
        <end position="389"/>
    </location>
</feature>
<dbReference type="PROSITE" id="PS00564">
    <property type="entry name" value="ARGININOSUCCIN_SYN_1"/>
    <property type="match status" value="1"/>
</dbReference>
<evidence type="ECO:0000256" key="6">
    <source>
        <dbReference type="ARBA" id="ARBA00022605"/>
    </source>
</evidence>
<comment type="subunit">
    <text evidence="2 9">Homotetramer.</text>
</comment>
<dbReference type="Gene3D" id="3.90.1260.10">
    <property type="entry name" value="Argininosuccinate synthetase, chain A, domain 2"/>
    <property type="match status" value="1"/>
</dbReference>
<dbReference type="GO" id="GO:0004055">
    <property type="term" value="F:argininosuccinate synthase activity"/>
    <property type="evidence" value="ECO:0007669"/>
    <property type="project" value="UniProtKB-UniRule"/>
</dbReference>
<dbReference type="InterPro" id="IPR001518">
    <property type="entry name" value="Arginosuc_synth"/>
</dbReference>
<feature type="binding site" evidence="9">
    <location>
        <position position="121"/>
    </location>
    <ligand>
        <name>L-aspartate</name>
        <dbReference type="ChEBI" id="CHEBI:29991"/>
    </ligand>
</feature>
<dbReference type="GO" id="GO:0005524">
    <property type="term" value="F:ATP binding"/>
    <property type="evidence" value="ECO:0007669"/>
    <property type="project" value="UniProtKB-UniRule"/>
</dbReference>
<evidence type="ECO:0000259" key="11">
    <source>
        <dbReference type="Pfam" id="PF20979"/>
    </source>
</evidence>
<dbReference type="GO" id="GO:0006526">
    <property type="term" value="P:L-arginine biosynthetic process"/>
    <property type="evidence" value="ECO:0007669"/>
    <property type="project" value="UniProtKB-UniRule"/>
</dbReference>